<comment type="caution">
    <text evidence="10">The sequence shown here is derived from an EMBL/GenBank/DDBJ whole genome shotgun (WGS) entry which is preliminary data.</text>
</comment>
<evidence type="ECO:0000256" key="3">
    <source>
        <dbReference type="ARBA" id="ARBA00022676"/>
    </source>
</evidence>
<dbReference type="PANTHER" id="PTHR33908">
    <property type="entry name" value="MANNOSYLTRANSFERASE YKCB-RELATED"/>
    <property type="match status" value="1"/>
</dbReference>
<accession>A0A7C6AEY1</accession>
<dbReference type="PANTHER" id="PTHR33908:SF11">
    <property type="entry name" value="MEMBRANE PROTEIN"/>
    <property type="match status" value="1"/>
</dbReference>
<dbReference type="InterPro" id="IPR050297">
    <property type="entry name" value="LipidA_mod_glycosyltrf_83"/>
</dbReference>
<evidence type="ECO:0000259" key="9">
    <source>
        <dbReference type="Pfam" id="PF13231"/>
    </source>
</evidence>
<dbReference type="InterPro" id="IPR038731">
    <property type="entry name" value="RgtA/B/C-like"/>
</dbReference>
<evidence type="ECO:0000256" key="4">
    <source>
        <dbReference type="ARBA" id="ARBA00022679"/>
    </source>
</evidence>
<dbReference type="Pfam" id="PF13231">
    <property type="entry name" value="PMT_2"/>
    <property type="match status" value="1"/>
</dbReference>
<evidence type="ECO:0000256" key="7">
    <source>
        <dbReference type="ARBA" id="ARBA00023136"/>
    </source>
</evidence>
<dbReference type="GO" id="GO:0016763">
    <property type="term" value="F:pentosyltransferase activity"/>
    <property type="evidence" value="ECO:0007669"/>
    <property type="project" value="TreeGrafter"/>
</dbReference>
<dbReference type="AlphaFoldDB" id="A0A7C6AEY1"/>
<protein>
    <recommendedName>
        <fullName evidence="9">Glycosyltransferase RgtA/B/C/D-like domain-containing protein</fullName>
    </recommendedName>
</protein>
<keyword evidence="4" id="KW-0808">Transferase</keyword>
<feature type="transmembrane region" description="Helical" evidence="8">
    <location>
        <begin position="285"/>
        <end position="302"/>
    </location>
</feature>
<comment type="subcellular location">
    <subcellularLocation>
        <location evidence="1">Cell membrane</location>
        <topology evidence="1">Multi-pass membrane protein</topology>
    </subcellularLocation>
</comment>
<feature type="transmembrane region" description="Helical" evidence="8">
    <location>
        <begin position="308"/>
        <end position="329"/>
    </location>
</feature>
<feature type="transmembrane region" description="Helical" evidence="8">
    <location>
        <begin position="5"/>
        <end position="22"/>
    </location>
</feature>
<keyword evidence="3" id="KW-0328">Glycosyltransferase</keyword>
<dbReference type="EMBL" id="DTHJ01000020">
    <property type="protein sequence ID" value="HHS62173.1"/>
    <property type="molecule type" value="Genomic_DNA"/>
</dbReference>
<evidence type="ECO:0000256" key="5">
    <source>
        <dbReference type="ARBA" id="ARBA00022692"/>
    </source>
</evidence>
<keyword evidence="6 8" id="KW-1133">Transmembrane helix</keyword>
<evidence type="ECO:0000256" key="2">
    <source>
        <dbReference type="ARBA" id="ARBA00022475"/>
    </source>
</evidence>
<feature type="domain" description="Glycosyltransferase RgtA/B/C/D-like" evidence="9">
    <location>
        <begin position="56"/>
        <end position="210"/>
    </location>
</feature>
<reference evidence="10" key="1">
    <citation type="journal article" date="2020" name="mSystems">
        <title>Genome- and Community-Level Interaction Insights into Carbon Utilization and Element Cycling Functions of Hydrothermarchaeota in Hydrothermal Sediment.</title>
        <authorList>
            <person name="Zhou Z."/>
            <person name="Liu Y."/>
            <person name="Xu W."/>
            <person name="Pan J."/>
            <person name="Luo Z.H."/>
            <person name="Li M."/>
        </authorList>
    </citation>
    <scope>NUCLEOTIDE SEQUENCE [LARGE SCALE GENOMIC DNA]</scope>
    <source>
        <strain evidence="10">SpSt-783</strain>
    </source>
</reference>
<feature type="transmembrane region" description="Helical" evidence="8">
    <location>
        <begin position="156"/>
        <end position="182"/>
    </location>
</feature>
<evidence type="ECO:0000256" key="1">
    <source>
        <dbReference type="ARBA" id="ARBA00004651"/>
    </source>
</evidence>
<evidence type="ECO:0000256" key="6">
    <source>
        <dbReference type="ARBA" id="ARBA00022989"/>
    </source>
</evidence>
<feature type="transmembrane region" description="Helical" evidence="8">
    <location>
        <begin position="194"/>
        <end position="217"/>
    </location>
</feature>
<keyword evidence="7 8" id="KW-0472">Membrane</keyword>
<evidence type="ECO:0000256" key="8">
    <source>
        <dbReference type="SAM" id="Phobius"/>
    </source>
</evidence>
<evidence type="ECO:0000313" key="10">
    <source>
        <dbReference type="EMBL" id="HHS62173.1"/>
    </source>
</evidence>
<keyword evidence="2" id="KW-1003">Cell membrane</keyword>
<feature type="transmembrane region" description="Helical" evidence="8">
    <location>
        <begin position="263"/>
        <end position="280"/>
    </location>
</feature>
<sequence>MKKNYLIYFIILIIFIVNIINLRNLSLIDYDEGVLALQAKWFSSMGTEGKPFNFQTPPLFQIIIALFFKLFGYKEWVLPLLSIISSCLTIYIFFLFCIRIYNEKVALLSTLLFISTEYFLFFSKSGLSEATFLFFFLTALYFFYRALEDEKKSHFLLCGLFTLLACYTKYTGPILFLIYLILSFTIIKKRNFSFYLFTIIIPVLLLLPYLIIFIKIVSIKGILSRHSKLLGINHLKFLYYLIRFAPVIFISALFYRIKERNDYFILTIILTFFITLGFYYPYLRLAYPLIPFFALFSASFIYKFKRVRTYLCGIIILVNIFLSYDTLIYHSKIPSLISQKINSLCESYKINYIITATPPNILFHIFGDIMLTENQALRDTKINKLTGLDKRIIKKDINLIKGERQILFLGSNIFPKIDEKLLPFKSKAGYKESIEFIDAPIYYKDIFNELRTKKQIYEILVLEMAKLDEIEKDSLWQLCLESGVTIIKK</sequence>
<feature type="transmembrane region" description="Helical" evidence="8">
    <location>
        <begin position="237"/>
        <end position="257"/>
    </location>
</feature>
<name>A0A7C6AEY1_UNCW3</name>
<proteinExistence type="predicted"/>
<dbReference type="GO" id="GO:0005886">
    <property type="term" value="C:plasma membrane"/>
    <property type="evidence" value="ECO:0007669"/>
    <property type="project" value="UniProtKB-SubCell"/>
</dbReference>
<dbReference type="GO" id="GO:0009103">
    <property type="term" value="P:lipopolysaccharide biosynthetic process"/>
    <property type="evidence" value="ECO:0007669"/>
    <property type="project" value="UniProtKB-ARBA"/>
</dbReference>
<organism evidence="10">
    <name type="scientific">candidate division WOR-3 bacterium</name>
    <dbReference type="NCBI Taxonomy" id="2052148"/>
    <lineage>
        <taxon>Bacteria</taxon>
        <taxon>Bacteria division WOR-3</taxon>
    </lineage>
</organism>
<keyword evidence="5 8" id="KW-0812">Transmembrane</keyword>
<feature type="transmembrane region" description="Helical" evidence="8">
    <location>
        <begin position="76"/>
        <end position="98"/>
    </location>
</feature>
<gene>
    <name evidence="10" type="ORF">ENV70_00965</name>
</gene>
<feature type="transmembrane region" description="Helical" evidence="8">
    <location>
        <begin position="127"/>
        <end position="144"/>
    </location>
</feature>